<keyword evidence="1" id="KW-0812">Transmembrane</keyword>
<keyword evidence="3" id="KW-1185">Reference proteome</keyword>
<proteinExistence type="predicted"/>
<feature type="transmembrane region" description="Helical" evidence="1">
    <location>
        <begin position="6"/>
        <end position="30"/>
    </location>
</feature>
<evidence type="ECO:0000313" key="3">
    <source>
        <dbReference type="Proteomes" id="UP000218164"/>
    </source>
</evidence>
<dbReference type="Proteomes" id="UP000218164">
    <property type="component" value="Unassembled WGS sequence"/>
</dbReference>
<reference evidence="2 3" key="1">
    <citation type="journal article" date="2017" name="BMC Genomics">
        <title>Genomic analysis of methanogenic archaea reveals a shift towards energy conservation.</title>
        <authorList>
            <person name="Gilmore S.P."/>
            <person name="Henske J.K."/>
            <person name="Sexton J.A."/>
            <person name="Solomon K.V."/>
            <person name="Seppala S."/>
            <person name="Yoo J.I."/>
            <person name="Huyett L.M."/>
            <person name="Pressman A."/>
            <person name="Cogan J.Z."/>
            <person name="Kivenson V."/>
            <person name="Peng X."/>
            <person name="Tan Y."/>
            <person name="Valentine D.L."/>
            <person name="O'Malley M.A."/>
        </authorList>
    </citation>
    <scope>NUCLEOTIDE SEQUENCE [LARGE SCALE GENOMIC DNA]</scope>
    <source>
        <strain evidence="2 3">MC-15</strain>
    </source>
</reference>
<accession>A0A2A2HPW5</accession>
<gene>
    <name evidence="2" type="ORF">ASJ81_09920</name>
</gene>
<organism evidence="2 3">
    <name type="scientific">Methanosarcina spelaei</name>
    <dbReference type="NCBI Taxonomy" id="1036679"/>
    <lineage>
        <taxon>Archaea</taxon>
        <taxon>Methanobacteriati</taxon>
        <taxon>Methanobacteriota</taxon>
        <taxon>Stenosarchaea group</taxon>
        <taxon>Methanomicrobia</taxon>
        <taxon>Methanosarcinales</taxon>
        <taxon>Methanosarcinaceae</taxon>
        <taxon>Methanosarcina</taxon>
    </lineage>
</organism>
<comment type="caution">
    <text evidence="2">The sequence shown here is derived from an EMBL/GenBank/DDBJ whole genome shotgun (WGS) entry which is preliminary data.</text>
</comment>
<dbReference type="EMBL" id="LMVP01000513">
    <property type="protein sequence ID" value="PAV11529.1"/>
    <property type="molecule type" value="Genomic_DNA"/>
</dbReference>
<evidence type="ECO:0000256" key="1">
    <source>
        <dbReference type="SAM" id="Phobius"/>
    </source>
</evidence>
<keyword evidence="1" id="KW-0472">Membrane</keyword>
<sequence length="217" mass="24469">MYISSIWFFIIISALLGFVMIELGIAISTYHGDSKFIIKLQEIQYSIIGPPDRYRSLTCWNLEDEEIKGLKFFVSILILISLSLSVVYLPSTLSSLSPRLYDIYAIDGNIKTEMNDEYSAGRNFYVPVEVEGLNTGLSVILSKYEYDYGTFKEISSLTLKPNESMIRENNILSGEVSSSGEYMIVVNTTSINTGDYELKFKNLQNVSSSSVFSLMPE</sequence>
<evidence type="ECO:0008006" key="4">
    <source>
        <dbReference type="Google" id="ProtNLM"/>
    </source>
</evidence>
<protein>
    <recommendedName>
        <fullName evidence="4">DUF1616 domain-containing protein</fullName>
    </recommendedName>
</protein>
<keyword evidence="1" id="KW-1133">Transmembrane helix</keyword>
<dbReference type="AlphaFoldDB" id="A0A2A2HPW5"/>
<feature type="transmembrane region" description="Helical" evidence="1">
    <location>
        <begin position="70"/>
        <end position="89"/>
    </location>
</feature>
<evidence type="ECO:0000313" key="2">
    <source>
        <dbReference type="EMBL" id="PAV11529.1"/>
    </source>
</evidence>
<name>A0A2A2HPW5_9EURY</name>